<accession>A0A821ME34</accession>
<dbReference type="GO" id="GO:0003676">
    <property type="term" value="F:nucleic acid binding"/>
    <property type="evidence" value="ECO:0007669"/>
    <property type="project" value="InterPro"/>
</dbReference>
<sequence length="323" mass="37651">MSGSFRLSSSERIEVVKWYAIYQNAAEFVRQFPHRFDRDPPTRKVILDLVRKFDKTGSVEDVARPGRSRSATTDMSRERVRLNFQQNPESSTRRAAVELNLSRTSLRRMMKRCEFADTFLNLIAADSSFLNRIVWSDEAIFKLNGHVNRHNCVYYGMENPLVVITEEMNALRITVWAGIWSGGIIGPFFFYGNVTADNYLDMLEENIVPAIEKEMNLDETFYMHDGAPAHYARSVRQFLEDTFPDRWIGRRGWIEWPARSPDLTPTDFFLWSVIKDRVYAIRPPNLQTLEDAIITDMRFKTYQRSYVALFVSQCSRGFSFAKI</sequence>
<evidence type="ECO:0000259" key="1">
    <source>
        <dbReference type="Pfam" id="PF13358"/>
    </source>
</evidence>
<dbReference type="InterPro" id="IPR038717">
    <property type="entry name" value="Tc1-like_DDE_dom"/>
</dbReference>
<feature type="domain" description="DUF4817" evidence="2">
    <location>
        <begin position="9"/>
        <end position="60"/>
    </location>
</feature>
<proteinExistence type="predicted"/>
<reference evidence="3" key="1">
    <citation type="submission" date="2021-02" db="EMBL/GenBank/DDBJ databases">
        <authorList>
            <person name="Nowell W R."/>
        </authorList>
    </citation>
    <scope>NUCLEOTIDE SEQUENCE</scope>
</reference>
<comment type="caution">
    <text evidence="3">The sequence shown here is derived from an EMBL/GenBank/DDBJ whole genome shotgun (WGS) entry which is preliminary data.</text>
</comment>
<dbReference type="Gene3D" id="3.30.420.10">
    <property type="entry name" value="Ribonuclease H-like superfamily/Ribonuclease H"/>
    <property type="match status" value="1"/>
</dbReference>
<evidence type="ECO:0000313" key="3">
    <source>
        <dbReference type="EMBL" id="CAF4765834.1"/>
    </source>
</evidence>
<evidence type="ECO:0000313" key="4">
    <source>
        <dbReference type="Proteomes" id="UP000663848"/>
    </source>
</evidence>
<dbReference type="Pfam" id="PF13358">
    <property type="entry name" value="DDE_3"/>
    <property type="match status" value="1"/>
</dbReference>
<feature type="domain" description="Tc1-like transposase DDE" evidence="1">
    <location>
        <begin position="132"/>
        <end position="288"/>
    </location>
</feature>
<organism evidence="3 4">
    <name type="scientific">Rotaria socialis</name>
    <dbReference type="NCBI Taxonomy" id="392032"/>
    <lineage>
        <taxon>Eukaryota</taxon>
        <taxon>Metazoa</taxon>
        <taxon>Spiralia</taxon>
        <taxon>Gnathifera</taxon>
        <taxon>Rotifera</taxon>
        <taxon>Eurotatoria</taxon>
        <taxon>Bdelloidea</taxon>
        <taxon>Philodinida</taxon>
        <taxon>Philodinidae</taxon>
        <taxon>Rotaria</taxon>
    </lineage>
</organism>
<protein>
    <recommendedName>
        <fullName evidence="5">Transposase</fullName>
    </recommendedName>
</protein>
<evidence type="ECO:0008006" key="5">
    <source>
        <dbReference type="Google" id="ProtNLM"/>
    </source>
</evidence>
<dbReference type="InterPro" id="IPR036397">
    <property type="entry name" value="RNaseH_sf"/>
</dbReference>
<dbReference type="EMBL" id="CAJOBR010004075">
    <property type="protein sequence ID" value="CAF4765834.1"/>
    <property type="molecule type" value="Genomic_DNA"/>
</dbReference>
<dbReference type="Proteomes" id="UP000663848">
    <property type="component" value="Unassembled WGS sequence"/>
</dbReference>
<dbReference type="AlphaFoldDB" id="A0A821ME34"/>
<gene>
    <name evidence="3" type="ORF">QYT958_LOCUS21885</name>
</gene>
<dbReference type="PANTHER" id="PTHR47326">
    <property type="entry name" value="TRANSPOSABLE ELEMENT TC3 TRANSPOSASE-LIKE PROTEIN"/>
    <property type="match status" value="1"/>
</dbReference>
<evidence type="ECO:0000259" key="2">
    <source>
        <dbReference type="Pfam" id="PF16087"/>
    </source>
</evidence>
<dbReference type="Pfam" id="PF16087">
    <property type="entry name" value="DUF4817"/>
    <property type="match status" value="1"/>
</dbReference>
<dbReference type="InterPro" id="IPR032135">
    <property type="entry name" value="DUF4817"/>
</dbReference>
<dbReference type="PANTHER" id="PTHR47326:SF1">
    <property type="entry name" value="HTH PSQ-TYPE DOMAIN-CONTAINING PROTEIN"/>
    <property type="match status" value="1"/>
</dbReference>
<name>A0A821ME34_9BILA</name>